<gene>
    <name evidence="2" type="ORF">M6D93_01360</name>
</gene>
<feature type="region of interest" description="Disordered" evidence="1">
    <location>
        <begin position="145"/>
        <end position="175"/>
    </location>
</feature>
<name>A0ABY4QZZ1_9ACTN</name>
<protein>
    <recommendedName>
        <fullName evidence="4">PH domain-containing protein</fullName>
    </recommendedName>
</protein>
<dbReference type="Proteomes" id="UP001056336">
    <property type="component" value="Chromosome"/>
</dbReference>
<organism evidence="2 3">
    <name type="scientific">Jatrophihabitans telluris</name>
    <dbReference type="NCBI Taxonomy" id="2038343"/>
    <lineage>
        <taxon>Bacteria</taxon>
        <taxon>Bacillati</taxon>
        <taxon>Actinomycetota</taxon>
        <taxon>Actinomycetes</taxon>
        <taxon>Jatrophihabitantales</taxon>
        <taxon>Jatrophihabitantaceae</taxon>
        <taxon>Jatrophihabitans</taxon>
    </lineage>
</organism>
<accession>A0ABY4QZZ1</accession>
<dbReference type="EMBL" id="CP097332">
    <property type="protein sequence ID" value="UQX88662.1"/>
    <property type="molecule type" value="Genomic_DNA"/>
</dbReference>
<proteinExistence type="predicted"/>
<keyword evidence="3" id="KW-1185">Reference proteome</keyword>
<evidence type="ECO:0000256" key="1">
    <source>
        <dbReference type="SAM" id="MobiDB-lite"/>
    </source>
</evidence>
<evidence type="ECO:0008006" key="4">
    <source>
        <dbReference type="Google" id="ProtNLM"/>
    </source>
</evidence>
<evidence type="ECO:0000313" key="3">
    <source>
        <dbReference type="Proteomes" id="UP001056336"/>
    </source>
</evidence>
<sequence length="202" mass="21869">MRKSDPDVAPVAPVASDPASVLKFGRGRRWLGVAYLAMAVCYVAAHWSNPAEATTFGAAWTIFAGAAALMPSTRIDAAGVHQVELRWDRGPRFRRTVAWHDVSEIVRPPKGSLTPAVHVRTVDGELVRLMAVPVDRVSEIAAISGKPTVTGPPESASPLPAPAPVPARPSEHEEQRRLDVRFAALQARQRQLEEGIRRRPAG</sequence>
<dbReference type="RefSeq" id="WP_249772369.1">
    <property type="nucleotide sequence ID" value="NZ_CP097332.1"/>
</dbReference>
<reference evidence="2" key="2">
    <citation type="submission" date="2022-05" db="EMBL/GenBank/DDBJ databases">
        <authorList>
            <person name="Kim J.-S."/>
            <person name="Lee K."/>
            <person name="Suh M."/>
            <person name="Eom M."/>
            <person name="Kim J.-S."/>
            <person name="Kim D.-S."/>
            <person name="Ko S.-H."/>
            <person name="Shin Y."/>
            <person name="Lee J.-S."/>
        </authorList>
    </citation>
    <scope>NUCLEOTIDE SEQUENCE</scope>
    <source>
        <strain evidence="2">N237</strain>
    </source>
</reference>
<evidence type="ECO:0000313" key="2">
    <source>
        <dbReference type="EMBL" id="UQX88662.1"/>
    </source>
</evidence>
<reference evidence="2" key="1">
    <citation type="journal article" date="2018" name="Int. J. Syst. Evol. Microbiol.">
        <title>Jatrophihabitans telluris sp. nov., isolated from sediment soil of lava forest wetlands and the emended description of the genus Jatrophihabitans.</title>
        <authorList>
            <person name="Lee K.C."/>
            <person name="Suh M.K."/>
            <person name="Eom M.K."/>
            <person name="Kim K.K."/>
            <person name="Kim J.S."/>
            <person name="Kim D.S."/>
            <person name="Ko S.H."/>
            <person name="Shin Y.K."/>
            <person name="Lee J.S."/>
        </authorList>
    </citation>
    <scope>NUCLEOTIDE SEQUENCE</scope>
    <source>
        <strain evidence="2">N237</strain>
    </source>
</reference>